<accession>A0AAD5U245</accession>
<dbReference type="GO" id="GO:0016020">
    <property type="term" value="C:membrane"/>
    <property type="evidence" value="ECO:0007669"/>
    <property type="project" value="UniProtKB-SubCell"/>
</dbReference>
<keyword evidence="4 6" id="KW-1133">Transmembrane helix</keyword>
<gene>
    <name evidence="7" type="ORF">HK099_006765</name>
</gene>
<dbReference type="InterPro" id="IPR036871">
    <property type="entry name" value="PX_dom_sf"/>
</dbReference>
<dbReference type="AlphaFoldDB" id="A0AAD5U245"/>
<dbReference type="EMBL" id="JADGJW010000601">
    <property type="protein sequence ID" value="KAJ3214663.1"/>
    <property type="molecule type" value="Genomic_DNA"/>
</dbReference>
<evidence type="ECO:0000256" key="2">
    <source>
        <dbReference type="ARBA" id="ARBA00022448"/>
    </source>
</evidence>
<keyword evidence="8" id="KW-1185">Reference proteome</keyword>
<evidence type="ECO:0000256" key="6">
    <source>
        <dbReference type="SAM" id="Phobius"/>
    </source>
</evidence>
<protein>
    <submittedName>
        <fullName evidence="7">Uncharacterized protein</fullName>
    </submittedName>
</protein>
<keyword evidence="3 6" id="KW-0812">Transmembrane</keyword>
<dbReference type="Gene3D" id="1.20.1270.60">
    <property type="entry name" value="Arfaptin homology (AH) domain/BAR domain"/>
    <property type="match status" value="1"/>
</dbReference>
<dbReference type="SUPFAM" id="SSF103473">
    <property type="entry name" value="MFS general substrate transporter"/>
    <property type="match status" value="1"/>
</dbReference>
<organism evidence="7 8">
    <name type="scientific">Clydaea vesicula</name>
    <dbReference type="NCBI Taxonomy" id="447962"/>
    <lineage>
        <taxon>Eukaryota</taxon>
        <taxon>Fungi</taxon>
        <taxon>Fungi incertae sedis</taxon>
        <taxon>Chytridiomycota</taxon>
        <taxon>Chytridiomycota incertae sedis</taxon>
        <taxon>Chytridiomycetes</taxon>
        <taxon>Lobulomycetales</taxon>
        <taxon>Lobulomycetaceae</taxon>
        <taxon>Clydaea</taxon>
    </lineage>
</organism>
<dbReference type="SUPFAM" id="SSF64268">
    <property type="entry name" value="PX domain"/>
    <property type="match status" value="1"/>
</dbReference>
<feature type="transmembrane region" description="Helical" evidence="6">
    <location>
        <begin position="172"/>
        <end position="195"/>
    </location>
</feature>
<dbReference type="PANTHER" id="PTHR43791:SF36">
    <property type="entry name" value="TRANSPORTER, PUTATIVE (AFU_ORTHOLOGUE AFUA_6G08340)-RELATED"/>
    <property type="match status" value="1"/>
</dbReference>
<feature type="transmembrane region" description="Helical" evidence="6">
    <location>
        <begin position="125"/>
        <end position="146"/>
    </location>
</feature>
<reference evidence="7" key="1">
    <citation type="submission" date="2020-05" db="EMBL/GenBank/DDBJ databases">
        <title>Phylogenomic resolution of chytrid fungi.</title>
        <authorList>
            <person name="Stajich J.E."/>
            <person name="Amses K."/>
            <person name="Simmons R."/>
            <person name="Seto K."/>
            <person name="Myers J."/>
            <person name="Bonds A."/>
            <person name="Quandt C.A."/>
            <person name="Barry K."/>
            <person name="Liu P."/>
            <person name="Grigoriev I."/>
            <person name="Longcore J.E."/>
            <person name="James T.Y."/>
        </authorList>
    </citation>
    <scope>NUCLEOTIDE SEQUENCE</scope>
    <source>
        <strain evidence="7">JEL0476</strain>
    </source>
</reference>
<evidence type="ECO:0000256" key="1">
    <source>
        <dbReference type="ARBA" id="ARBA00004141"/>
    </source>
</evidence>
<keyword evidence="5 6" id="KW-0472">Membrane</keyword>
<evidence type="ECO:0000313" key="8">
    <source>
        <dbReference type="Proteomes" id="UP001211065"/>
    </source>
</evidence>
<dbReference type="GO" id="GO:0035091">
    <property type="term" value="F:phosphatidylinositol binding"/>
    <property type="evidence" value="ECO:0007669"/>
    <property type="project" value="InterPro"/>
</dbReference>
<proteinExistence type="predicted"/>
<evidence type="ECO:0000256" key="3">
    <source>
        <dbReference type="ARBA" id="ARBA00022692"/>
    </source>
</evidence>
<dbReference type="InterPro" id="IPR027267">
    <property type="entry name" value="AH/BAR_dom_sf"/>
</dbReference>
<evidence type="ECO:0000256" key="4">
    <source>
        <dbReference type="ARBA" id="ARBA00022989"/>
    </source>
</evidence>
<dbReference type="PANTHER" id="PTHR43791">
    <property type="entry name" value="PERMEASE-RELATED"/>
    <property type="match status" value="1"/>
</dbReference>
<evidence type="ECO:0000313" key="7">
    <source>
        <dbReference type="EMBL" id="KAJ3214663.1"/>
    </source>
</evidence>
<feature type="transmembrane region" description="Helical" evidence="6">
    <location>
        <begin position="92"/>
        <end position="113"/>
    </location>
</feature>
<evidence type="ECO:0000256" key="5">
    <source>
        <dbReference type="ARBA" id="ARBA00023136"/>
    </source>
</evidence>
<name>A0AAD5U245_9FUNG</name>
<dbReference type="InterPro" id="IPR036259">
    <property type="entry name" value="MFS_trans_sf"/>
</dbReference>
<dbReference type="GO" id="GO:0022857">
    <property type="term" value="F:transmembrane transporter activity"/>
    <property type="evidence" value="ECO:0007669"/>
    <property type="project" value="TreeGrafter"/>
</dbReference>
<sequence>MESRSFILTSKLNVFNSKSSGGSQEGTFENNEFSETKILLNYVPKLVALLISIGVSYSSDVKGERALHISIPIFLSAVGFSMLSFVEDATSRFTFLFIIEPSFYLSYPLILSYALDNVHGETVRALVSAGLVCFLPFNSALIHLFFPDVETYTYPQFLEESAFGSNFFPIDFHLYILPAVFMLFSGIFVMIFYWMNRREEETLWSKTPGLRRLMTDNEETQAWDINDSEFDIYSSSKKSKKGKEKEVIETVKTSKIKGEEAFEMTSIYDEKEDEEDLSSSAGSTKKIFAYTGLNDKKKEKSKKDAFFVDDDDDRTLNNITINVSLLSQGSYQIESVVNKKKTVVTRTQHEVERLYNVLQLELKNHIIPSFPTCSMDLKFLLEKLTNFFNNLLNINDCLTNVNFLSFLESEFLFNPVVGNSINPGLEKSIGNNKSFFNFFGGGSNTQDNDVYFENALKLTNQIDIGIIEIGKLCEKLARSEKSYSIHCSDLVTKFGVLAEETSPVESYQMLSLLSEYEQQCKVTQKKIQNLEKLKSSSSIKTDKVDVASNELFEVKKTETEVKDTLTSTSETIKREYDDFKFLQDYELGAELDKFVGKQLQVNKNLLKVWDNILKDLESLY</sequence>
<feature type="transmembrane region" description="Helical" evidence="6">
    <location>
        <begin position="38"/>
        <end position="57"/>
    </location>
</feature>
<feature type="transmembrane region" description="Helical" evidence="6">
    <location>
        <begin position="69"/>
        <end position="86"/>
    </location>
</feature>
<dbReference type="Proteomes" id="UP001211065">
    <property type="component" value="Unassembled WGS sequence"/>
</dbReference>
<keyword evidence="2" id="KW-0813">Transport</keyword>
<comment type="caution">
    <text evidence="7">The sequence shown here is derived from an EMBL/GenBank/DDBJ whole genome shotgun (WGS) entry which is preliminary data.</text>
</comment>
<comment type="subcellular location">
    <subcellularLocation>
        <location evidence="1">Membrane</location>
        <topology evidence="1">Multi-pass membrane protein</topology>
    </subcellularLocation>
</comment>